<dbReference type="Proteomes" id="UP000595437">
    <property type="component" value="Chromosome 21"/>
</dbReference>
<keyword evidence="2" id="KW-1185">Reference proteome</keyword>
<organism evidence="1 2">
    <name type="scientific">Caligus rogercresseyi</name>
    <name type="common">Sea louse</name>
    <dbReference type="NCBI Taxonomy" id="217165"/>
    <lineage>
        <taxon>Eukaryota</taxon>
        <taxon>Metazoa</taxon>
        <taxon>Ecdysozoa</taxon>
        <taxon>Arthropoda</taxon>
        <taxon>Crustacea</taxon>
        <taxon>Multicrustacea</taxon>
        <taxon>Hexanauplia</taxon>
        <taxon>Copepoda</taxon>
        <taxon>Siphonostomatoida</taxon>
        <taxon>Caligidae</taxon>
        <taxon>Caligus</taxon>
    </lineage>
</organism>
<evidence type="ECO:0000313" key="1">
    <source>
        <dbReference type="EMBL" id="QQP31666.1"/>
    </source>
</evidence>
<dbReference type="EMBL" id="CP045910">
    <property type="protein sequence ID" value="QQP31666.1"/>
    <property type="molecule type" value="Genomic_DNA"/>
</dbReference>
<reference evidence="2" key="1">
    <citation type="submission" date="2021-01" db="EMBL/GenBank/DDBJ databases">
        <title>Caligus Genome Assembly.</title>
        <authorList>
            <person name="Gallardo-Escarate C."/>
        </authorList>
    </citation>
    <scope>NUCLEOTIDE SEQUENCE [LARGE SCALE GENOMIC DNA]</scope>
</reference>
<evidence type="ECO:0000313" key="2">
    <source>
        <dbReference type="Proteomes" id="UP000595437"/>
    </source>
</evidence>
<name>A0A7T8GKD9_CALRO</name>
<feature type="non-terminal residue" evidence="1">
    <location>
        <position position="57"/>
    </location>
</feature>
<gene>
    <name evidence="1" type="ORF">FKW44_025343</name>
</gene>
<accession>A0A7T8GKD9</accession>
<protein>
    <submittedName>
        <fullName evidence="1">Uncharacterized protein</fullName>
    </submittedName>
</protein>
<dbReference type="AlphaFoldDB" id="A0A7T8GKD9"/>
<sequence>MQVAINDAARSIFGCERRDHLHIGDFLERAGLNEVAAKAVALKTWKCFYSGGGARNP</sequence>
<proteinExistence type="predicted"/>